<keyword evidence="3" id="KW-1185">Reference proteome</keyword>
<sequence>MRSFYIALALVMYTAAAALPEPEACPLYICDIPIAWHKQGNCCLATCGGLGDTPVPRPSWC</sequence>
<reference evidence="2 3" key="1">
    <citation type="journal article" date="2016" name="Mol. Biol. Evol.">
        <title>Comparative Genomics of Early-Diverging Mushroom-Forming Fungi Provides Insights into the Origins of Lignocellulose Decay Capabilities.</title>
        <authorList>
            <person name="Nagy L.G."/>
            <person name="Riley R."/>
            <person name="Tritt A."/>
            <person name="Adam C."/>
            <person name="Daum C."/>
            <person name="Floudas D."/>
            <person name="Sun H."/>
            <person name="Yadav J.S."/>
            <person name="Pangilinan J."/>
            <person name="Larsson K.H."/>
            <person name="Matsuura K."/>
            <person name="Barry K."/>
            <person name="Labutti K."/>
            <person name="Kuo R."/>
            <person name="Ohm R.A."/>
            <person name="Bhattacharya S.S."/>
            <person name="Shirouzu T."/>
            <person name="Yoshinaga Y."/>
            <person name="Martin F.M."/>
            <person name="Grigoriev I.V."/>
            <person name="Hibbett D.S."/>
        </authorList>
    </citation>
    <scope>NUCLEOTIDE SEQUENCE [LARGE SCALE GENOMIC DNA]</scope>
    <source>
        <strain evidence="2 3">HHB12733</strain>
    </source>
</reference>
<evidence type="ECO:0000313" key="2">
    <source>
        <dbReference type="EMBL" id="KZT58800.1"/>
    </source>
</evidence>
<name>A0A165H2Z2_9BASI</name>
<evidence type="ECO:0008006" key="4">
    <source>
        <dbReference type="Google" id="ProtNLM"/>
    </source>
</evidence>
<protein>
    <recommendedName>
        <fullName evidence="4">CBM1 domain-containing protein</fullName>
    </recommendedName>
</protein>
<accession>A0A165H2Z2</accession>
<evidence type="ECO:0000256" key="1">
    <source>
        <dbReference type="SAM" id="SignalP"/>
    </source>
</evidence>
<evidence type="ECO:0000313" key="3">
    <source>
        <dbReference type="Proteomes" id="UP000076842"/>
    </source>
</evidence>
<dbReference type="InParanoid" id="A0A165H2Z2"/>
<dbReference type="AlphaFoldDB" id="A0A165H2Z2"/>
<proteinExistence type="predicted"/>
<gene>
    <name evidence="2" type="ORF">CALCODRAFT_228258</name>
</gene>
<keyword evidence="1" id="KW-0732">Signal</keyword>
<dbReference type="Proteomes" id="UP000076842">
    <property type="component" value="Unassembled WGS sequence"/>
</dbReference>
<feature type="signal peptide" evidence="1">
    <location>
        <begin position="1"/>
        <end position="18"/>
    </location>
</feature>
<dbReference type="EMBL" id="KV423947">
    <property type="protein sequence ID" value="KZT58800.1"/>
    <property type="molecule type" value="Genomic_DNA"/>
</dbReference>
<organism evidence="2 3">
    <name type="scientific">Calocera cornea HHB12733</name>
    <dbReference type="NCBI Taxonomy" id="1353952"/>
    <lineage>
        <taxon>Eukaryota</taxon>
        <taxon>Fungi</taxon>
        <taxon>Dikarya</taxon>
        <taxon>Basidiomycota</taxon>
        <taxon>Agaricomycotina</taxon>
        <taxon>Dacrymycetes</taxon>
        <taxon>Dacrymycetales</taxon>
        <taxon>Dacrymycetaceae</taxon>
        <taxon>Calocera</taxon>
    </lineage>
</organism>
<feature type="chain" id="PRO_5007858459" description="CBM1 domain-containing protein" evidence="1">
    <location>
        <begin position="19"/>
        <end position="61"/>
    </location>
</feature>